<proteinExistence type="predicted"/>
<sequence>MITATITNNFLFVLFYTNIAKIHGELNYDLPHYNIQQQQPNIPFQMTNNEMRPGFRLKKIALSDQQRAQLSWLAANTETNDQRSRTFRLISKQPQQLLSTNHINNNNYYYHHKLSLKPTLSPIYYASNLRTIPPMYYYHDNYLSPTFTQPIYLPAMMTAIRNIISILQKTMYPTDNTDIDYNTTTRGIIKDANLSNNNSQLPQSSTPSSLSLSSSSSSLSLSLPSSSSSFLLSSSPSATATGKVEEVGVTLKSGNDGGIETGKIVNVEEMKGTGIREVKEIEDLIDSNFYNIFKTKSITTFATTTTTTTTATTTTTSIDDGSNLLGSLLSGRLDKINWFESLFGFNHLPTKEEGSAVAQIFEGGIFGPAS</sequence>
<dbReference type="EMBL" id="UZAD01013337">
    <property type="protein sequence ID" value="VDN94139.1"/>
    <property type="molecule type" value="Genomic_DNA"/>
</dbReference>
<reference evidence="1 2" key="2">
    <citation type="submission" date="2018-11" db="EMBL/GenBank/DDBJ databases">
        <authorList>
            <consortium name="Pathogen Informatics"/>
        </authorList>
    </citation>
    <scope>NUCLEOTIDE SEQUENCE [LARGE SCALE GENOMIC DNA]</scope>
</reference>
<evidence type="ECO:0000313" key="3">
    <source>
        <dbReference type="WBParaSite" id="BPAG_0001302501-mRNA-1"/>
    </source>
</evidence>
<dbReference type="WBParaSite" id="BPAG_0001302501-mRNA-1">
    <property type="protein sequence ID" value="BPAG_0001302501-mRNA-1"/>
    <property type="gene ID" value="BPAG_0001302501"/>
</dbReference>
<reference evidence="3" key="1">
    <citation type="submission" date="2016-04" db="UniProtKB">
        <authorList>
            <consortium name="WormBaseParasite"/>
        </authorList>
    </citation>
    <scope>IDENTIFICATION</scope>
</reference>
<dbReference type="AlphaFoldDB" id="A0A158PSG1"/>
<accession>A0A158PSG1</accession>
<organism evidence="3">
    <name type="scientific">Brugia pahangi</name>
    <name type="common">Filarial nematode worm</name>
    <dbReference type="NCBI Taxonomy" id="6280"/>
    <lineage>
        <taxon>Eukaryota</taxon>
        <taxon>Metazoa</taxon>
        <taxon>Ecdysozoa</taxon>
        <taxon>Nematoda</taxon>
        <taxon>Chromadorea</taxon>
        <taxon>Rhabditida</taxon>
        <taxon>Spirurina</taxon>
        <taxon>Spiruromorpha</taxon>
        <taxon>Filarioidea</taxon>
        <taxon>Onchocercidae</taxon>
        <taxon>Brugia</taxon>
    </lineage>
</organism>
<gene>
    <name evidence="1" type="ORF">BPAG_LOCUS12953</name>
</gene>
<evidence type="ECO:0000313" key="1">
    <source>
        <dbReference type="EMBL" id="VDN94139.1"/>
    </source>
</evidence>
<protein>
    <submittedName>
        <fullName evidence="1 3">Uncharacterized protein</fullName>
    </submittedName>
</protein>
<evidence type="ECO:0000313" key="2">
    <source>
        <dbReference type="Proteomes" id="UP000278627"/>
    </source>
</evidence>
<keyword evidence="2" id="KW-1185">Reference proteome</keyword>
<name>A0A158PSG1_BRUPA</name>
<dbReference type="Proteomes" id="UP000278627">
    <property type="component" value="Unassembled WGS sequence"/>
</dbReference>